<feature type="transmembrane region" description="Helical" evidence="1">
    <location>
        <begin position="25"/>
        <end position="44"/>
    </location>
</feature>
<evidence type="ECO:0000313" key="3">
    <source>
        <dbReference type="Proteomes" id="UP000219020"/>
    </source>
</evidence>
<dbReference type="EMBL" id="NBYY01000009">
    <property type="protein sequence ID" value="PCS23879.1"/>
    <property type="molecule type" value="Genomic_DNA"/>
</dbReference>
<dbReference type="AlphaFoldDB" id="A0A2A5T6N2"/>
<name>A0A2A5T6N2_9GAMM</name>
<keyword evidence="1" id="KW-0812">Transmembrane</keyword>
<gene>
    <name evidence="2" type="ORF">BTN49_0850</name>
</gene>
<reference evidence="3" key="1">
    <citation type="submission" date="2017-04" db="EMBL/GenBank/DDBJ databases">
        <title>Genome evolution of the luminous symbionts of deep sea anglerfish.</title>
        <authorList>
            <person name="Hendry T.A."/>
        </authorList>
    </citation>
    <scope>NUCLEOTIDE SEQUENCE [LARGE SCALE GENOMIC DNA]</scope>
</reference>
<organism evidence="2 3">
    <name type="scientific">Candidatus Enterovibrio escicola</name>
    <dbReference type="NCBI Taxonomy" id="1927127"/>
    <lineage>
        <taxon>Bacteria</taxon>
        <taxon>Pseudomonadati</taxon>
        <taxon>Pseudomonadota</taxon>
        <taxon>Gammaproteobacteria</taxon>
        <taxon>Vibrionales</taxon>
        <taxon>Vibrionaceae</taxon>
        <taxon>Enterovibrio</taxon>
    </lineage>
</organism>
<keyword evidence="1" id="KW-1133">Transmembrane helix</keyword>
<evidence type="ECO:0000313" key="2">
    <source>
        <dbReference type="EMBL" id="PCS23879.1"/>
    </source>
</evidence>
<evidence type="ECO:0000256" key="1">
    <source>
        <dbReference type="SAM" id="Phobius"/>
    </source>
</evidence>
<accession>A0A2A5T6N2</accession>
<comment type="caution">
    <text evidence="2">The sequence shown here is derived from an EMBL/GenBank/DDBJ whole genome shotgun (WGS) entry which is preliminary data.</text>
</comment>
<protein>
    <submittedName>
        <fullName evidence="2">Uncharacterized protein</fullName>
    </submittedName>
</protein>
<dbReference type="Proteomes" id="UP000219020">
    <property type="component" value="Unassembled WGS sequence"/>
</dbReference>
<keyword evidence="3" id="KW-1185">Reference proteome</keyword>
<sequence length="48" mass="5292">MVDATGLKYTAKVNGKRVNTVRKSGVSSVNFILPLMCLLMRLLLQKLA</sequence>
<proteinExistence type="predicted"/>
<keyword evidence="1" id="KW-0472">Membrane</keyword>